<sequence>MVSGNVAEEGRKVSKMGKSVTLAQDSSQWPSHPSEDYEDDEPEDNEGEQLVDEYIHDLVETLQNNTQVEKSFSIKSHISFEQWLSRQHQELEEWHHPTYSTKTWLPRFYSDVVEGNMTLEAGNFMTFLYGAEFDKDNLEKGLFCSNFLIRVLCFIFTEKSSTSKNEPSPSTIGRPSIAVVAKRKEVMPEMIA</sequence>
<evidence type="ECO:0000313" key="2">
    <source>
        <dbReference type="Proteomes" id="UP001055072"/>
    </source>
</evidence>
<gene>
    <name evidence="1" type="ORF">BDY19DRAFT_908266</name>
</gene>
<accession>A0ACB8TX58</accession>
<organism evidence="1 2">
    <name type="scientific">Irpex rosettiformis</name>
    <dbReference type="NCBI Taxonomy" id="378272"/>
    <lineage>
        <taxon>Eukaryota</taxon>
        <taxon>Fungi</taxon>
        <taxon>Dikarya</taxon>
        <taxon>Basidiomycota</taxon>
        <taxon>Agaricomycotina</taxon>
        <taxon>Agaricomycetes</taxon>
        <taxon>Polyporales</taxon>
        <taxon>Irpicaceae</taxon>
        <taxon>Irpex</taxon>
    </lineage>
</organism>
<protein>
    <submittedName>
        <fullName evidence="1">Uncharacterized protein</fullName>
    </submittedName>
</protein>
<proteinExistence type="predicted"/>
<keyword evidence="2" id="KW-1185">Reference proteome</keyword>
<comment type="caution">
    <text evidence="1">The sequence shown here is derived from an EMBL/GenBank/DDBJ whole genome shotgun (WGS) entry which is preliminary data.</text>
</comment>
<name>A0ACB8TX58_9APHY</name>
<reference evidence="1" key="1">
    <citation type="journal article" date="2021" name="Environ. Microbiol.">
        <title>Gene family expansions and transcriptome signatures uncover fungal adaptations to wood decay.</title>
        <authorList>
            <person name="Hage H."/>
            <person name="Miyauchi S."/>
            <person name="Viragh M."/>
            <person name="Drula E."/>
            <person name="Min B."/>
            <person name="Chaduli D."/>
            <person name="Navarro D."/>
            <person name="Favel A."/>
            <person name="Norest M."/>
            <person name="Lesage-Meessen L."/>
            <person name="Balint B."/>
            <person name="Merenyi Z."/>
            <person name="de Eugenio L."/>
            <person name="Morin E."/>
            <person name="Martinez A.T."/>
            <person name="Baldrian P."/>
            <person name="Stursova M."/>
            <person name="Martinez M.J."/>
            <person name="Novotny C."/>
            <person name="Magnuson J.K."/>
            <person name="Spatafora J.W."/>
            <person name="Maurice S."/>
            <person name="Pangilinan J."/>
            <person name="Andreopoulos W."/>
            <person name="LaButti K."/>
            <person name="Hundley H."/>
            <person name="Na H."/>
            <person name="Kuo A."/>
            <person name="Barry K."/>
            <person name="Lipzen A."/>
            <person name="Henrissat B."/>
            <person name="Riley R."/>
            <person name="Ahrendt S."/>
            <person name="Nagy L.G."/>
            <person name="Grigoriev I.V."/>
            <person name="Martin F."/>
            <person name="Rosso M.N."/>
        </authorList>
    </citation>
    <scope>NUCLEOTIDE SEQUENCE</scope>
    <source>
        <strain evidence="1">CBS 384.51</strain>
    </source>
</reference>
<evidence type="ECO:0000313" key="1">
    <source>
        <dbReference type="EMBL" id="KAI0086600.1"/>
    </source>
</evidence>
<dbReference type="EMBL" id="MU274923">
    <property type="protein sequence ID" value="KAI0086600.1"/>
    <property type="molecule type" value="Genomic_DNA"/>
</dbReference>
<dbReference type="Proteomes" id="UP001055072">
    <property type="component" value="Unassembled WGS sequence"/>
</dbReference>